<feature type="chain" id="PRO_5030637017" evidence="2">
    <location>
        <begin position="22"/>
        <end position="185"/>
    </location>
</feature>
<dbReference type="InterPro" id="IPR011250">
    <property type="entry name" value="OMP/PagP_B-barrel"/>
</dbReference>
<comment type="caution">
    <text evidence="4">The sequence shown here is derived from an EMBL/GenBank/DDBJ whole genome shotgun (WGS) entry which is preliminary data.</text>
</comment>
<evidence type="ECO:0000313" key="4">
    <source>
        <dbReference type="EMBL" id="NLS12133.1"/>
    </source>
</evidence>
<name>A0A7X8TQ21_9VIBR</name>
<organism evidence="4 5">
    <name type="scientific">Vibrio agarilyticus</name>
    <dbReference type="NCBI Taxonomy" id="2726741"/>
    <lineage>
        <taxon>Bacteria</taxon>
        <taxon>Pseudomonadati</taxon>
        <taxon>Pseudomonadota</taxon>
        <taxon>Gammaproteobacteria</taxon>
        <taxon>Vibrionales</taxon>
        <taxon>Vibrionaceae</taxon>
        <taxon>Vibrio</taxon>
    </lineage>
</organism>
<keyword evidence="1 2" id="KW-0732">Signal</keyword>
<dbReference type="SUPFAM" id="SSF56925">
    <property type="entry name" value="OMPA-like"/>
    <property type="match status" value="1"/>
</dbReference>
<sequence>MHSFLSFFRYATLLTVFTCHAASAKGPHEFYAHVGVSTFSAGDRSENGLYTQAGYNYFFSPFLALDINYSDANSFNKDLSPSDPAFTSQARGFGVGAKLMHDVGRIILQAKAGISYLKITHDYWDNSQLAFVETKDNHISPYAEIGIGVLSPWTKNLIVNINYQYQVASDEIDISSISLSGQYFF</sequence>
<feature type="signal peptide" evidence="2">
    <location>
        <begin position="1"/>
        <end position="21"/>
    </location>
</feature>
<gene>
    <name evidence="4" type="ORF">HGP28_04395</name>
</gene>
<evidence type="ECO:0000256" key="1">
    <source>
        <dbReference type="ARBA" id="ARBA00022729"/>
    </source>
</evidence>
<accession>A0A7X8TQ21</accession>
<dbReference type="AlphaFoldDB" id="A0A7X8TQ21"/>
<feature type="domain" description="Outer membrane protein beta-barrel" evidence="3">
    <location>
        <begin position="11"/>
        <end position="183"/>
    </location>
</feature>
<keyword evidence="5" id="KW-1185">Reference proteome</keyword>
<dbReference type="Proteomes" id="UP000535589">
    <property type="component" value="Unassembled WGS sequence"/>
</dbReference>
<dbReference type="InterPro" id="IPR027385">
    <property type="entry name" value="Beta-barrel_OMP"/>
</dbReference>
<evidence type="ECO:0000313" key="5">
    <source>
        <dbReference type="Proteomes" id="UP000535589"/>
    </source>
</evidence>
<protein>
    <submittedName>
        <fullName evidence="4">Porin family protein</fullName>
    </submittedName>
</protein>
<dbReference type="EMBL" id="JABAIK010000003">
    <property type="protein sequence ID" value="NLS12133.1"/>
    <property type="molecule type" value="Genomic_DNA"/>
</dbReference>
<evidence type="ECO:0000259" key="3">
    <source>
        <dbReference type="Pfam" id="PF13505"/>
    </source>
</evidence>
<evidence type="ECO:0000256" key="2">
    <source>
        <dbReference type="SAM" id="SignalP"/>
    </source>
</evidence>
<proteinExistence type="predicted"/>
<reference evidence="4 5" key="1">
    <citation type="submission" date="2020-04" db="EMBL/GenBank/DDBJ databases">
        <title>Vibrio sp. SM6, a novel species isolated from seawater.</title>
        <authorList>
            <person name="Wang X."/>
        </authorList>
    </citation>
    <scope>NUCLEOTIDE SEQUENCE [LARGE SCALE GENOMIC DNA]</scope>
    <source>
        <strain evidence="4 5">SM6</strain>
    </source>
</reference>
<dbReference type="Pfam" id="PF13505">
    <property type="entry name" value="OMP_b-brl"/>
    <property type="match status" value="1"/>
</dbReference>
<dbReference type="Gene3D" id="2.40.160.20">
    <property type="match status" value="1"/>
</dbReference>